<evidence type="ECO:0000313" key="11">
    <source>
        <dbReference type="EMBL" id="CAF2880916.1"/>
    </source>
</evidence>
<keyword evidence="6" id="KW-0539">Nucleus</keyword>
<dbReference type="GO" id="GO:0005667">
    <property type="term" value="C:transcription regulator complex"/>
    <property type="evidence" value="ECO:0007669"/>
    <property type="project" value="TreeGrafter"/>
</dbReference>
<dbReference type="OrthoDB" id="844594at2759"/>
<name>A0A7R8H5I3_LEPSM</name>
<dbReference type="Proteomes" id="UP000675881">
    <property type="component" value="Chromosome 3"/>
</dbReference>
<evidence type="ECO:0000256" key="8">
    <source>
        <dbReference type="SAM" id="MobiDB-lite"/>
    </source>
</evidence>
<evidence type="ECO:0000256" key="6">
    <source>
        <dbReference type="ARBA" id="ARBA00023242"/>
    </source>
</evidence>
<dbReference type="SMART" id="SM01367">
    <property type="entry name" value="DUF3452"/>
    <property type="match status" value="1"/>
</dbReference>
<feature type="domain" description="Retinoblastoma-associated protein N-terminal" evidence="9">
    <location>
        <begin position="59"/>
        <end position="176"/>
    </location>
</feature>
<dbReference type="SUPFAM" id="SSF47954">
    <property type="entry name" value="Cyclin-like"/>
    <property type="match status" value="2"/>
</dbReference>
<evidence type="ECO:0000259" key="9">
    <source>
        <dbReference type="SMART" id="SM01367"/>
    </source>
</evidence>
<evidence type="ECO:0000313" key="12">
    <source>
        <dbReference type="Proteomes" id="UP000675881"/>
    </source>
</evidence>
<dbReference type="Gene3D" id="1.10.472.140">
    <property type="match status" value="1"/>
</dbReference>
<dbReference type="EMBL" id="HG994582">
    <property type="protein sequence ID" value="CAF2880916.1"/>
    <property type="molecule type" value="Genomic_DNA"/>
</dbReference>
<dbReference type="GO" id="GO:0000977">
    <property type="term" value="F:RNA polymerase II transcription regulatory region sequence-specific DNA binding"/>
    <property type="evidence" value="ECO:0007669"/>
    <property type="project" value="TreeGrafter"/>
</dbReference>
<feature type="region of interest" description="Disordered" evidence="8">
    <location>
        <begin position="704"/>
        <end position="725"/>
    </location>
</feature>
<comment type="similarity">
    <text evidence="2">Belongs to the retinoblastoma protein (RB) family.</text>
</comment>
<dbReference type="InterPro" id="IPR002720">
    <property type="entry name" value="RB_A"/>
</dbReference>
<dbReference type="PANTHER" id="PTHR13742">
    <property type="entry name" value="RETINOBLASTOMA-ASSOCIATED PROTEIN RB -RELATED"/>
    <property type="match status" value="1"/>
</dbReference>
<dbReference type="InterPro" id="IPR002719">
    <property type="entry name" value="RB_B"/>
</dbReference>
<keyword evidence="5" id="KW-0804">Transcription</keyword>
<keyword evidence="12" id="KW-1185">Reference proteome</keyword>
<organism evidence="11 12">
    <name type="scientific">Lepeophtheirus salmonis</name>
    <name type="common">Salmon louse</name>
    <name type="synonym">Caligus salmonis</name>
    <dbReference type="NCBI Taxonomy" id="72036"/>
    <lineage>
        <taxon>Eukaryota</taxon>
        <taxon>Metazoa</taxon>
        <taxon>Ecdysozoa</taxon>
        <taxon>Arthropoda</taxon>
        <taxon>Crustacea</taxon>
        <taxon>Multicrustacea</taxon>
        <taxon>Hexanauplia</taxon>
        <taxon>Copepoda</taxon>
        <taxon>Siphonostomatoida</taxon>
        <taxon>Caligidae</taxon>
        <taxon>Lepeophtheirus</taxon>
    </lineage>
</organism>
<comment type="subcellular location">
    <subcellularLocation>
        <location evidence="1">Nucleus</location>
    </subcellularLocation>
</comment>
<keyword evidence="4" id="KW-0805">Transcription regulation</keyword>
<evidence type="ECO:0000259" key="10">
    <source>
        <dbReference type="SMART" id="SM01368"/>
    </source>
</evidence>
<dbReference type="Pfam" id="PF11934">
    <property type="entry name" value="DUF3452"/>
    <property type="match status" value="1"/>
</dbReference>
<proteinExistence type="inferred from homology"/>
<evidence type="ECO:0000256" key="5">
    <source>
        <dbReference type="ARBA" id="ARBA00023163"/>
    </source>
</evidence>
<feature type="region of interest" description="Disordered" evidence="8">
    <location>
        <begin position="808"/>
        <end position="841"/>
    </location>
</feature>
<evidence type="ECO:0000256" key="3">
    <source>
        <dbReference type="ARBA" id="ARBA00022491"/>
    </source>
</evidence>
<evidence type="ECO:0000256" key="7">
    <source>
        <dbReference type="ARBA" id="ARBA00023306"/>
    </source>
</evidence>
<dbReference type="InterPro" id="IPR028309">
    <property type="entry name" value="RB_fam"/>
</dbReference>
<keyword evidence="3" id="KW-0678">Repressor</keyword>
<dbReference type="PANTHER" id="PTHR13742:SF17">
    <property type="entry name" value="RE32990P-RELATED"/>
    <property type="match status" value="1"/>
</dbReference>
<protein>
    <submittedName>
        <fullName evidence="11">RBL1</fullName>
    </submittedName>
</protein>
<dbReference type="GO" id="GO:0030154">
    <property type="term" value="P:cell differentiation"/>
    <property type="evidence" value="ECO:0007669"/>
    <property type="project" value="TreeGrafter"/>
</dbReference>
<dbReference type="Gene3D" id="1.10.472.10">
    <property type="entry name" value="Cyclin-like"/>
    <property type="match status" value="3"/>
</dbReference>
<accession>A0A7R8H5I3</accession>
<dbReference type="SMART" id="SM01368">
    <property type="entry name" value="RB_A"/>
    <property type="match status" value="1"/>
</dbReference>
<dbReference type="Pfam" id="PF01857">
    <property type="entry name" value="RB_B"/>
    <property type="match status" value="1"/>
</dbReference>
<dbReference type="GO" id="GO:2000134">
    <property type="term" value="P:negative regulation of G1/S transition of mitotic cell cycle"/>
    <property type="evidence" value="ECO:0007669"/>
    <property type="project" value="TreeGrafter"/>
</dbReference>
<keyword evidence="7" id="KW-0131">Cell cycle</keyword>
<sequence length="841" mass="95872">MAVKAEFEALCQELNMDALSKRKAWEDYESIKENYSLEGNQMHWLACSLYVACRNMVHSTIGDPQGAMRITGNGLSLTRLLRASHLSLVQFFNKAKKWADMFNLKKELRYKIDRLERNFAVSNVIFKKYQPIFVHLFKDPSVKKRRKEKEWTESGRDDLVNSYHLLLSCVDHIYGNALLSHKNNLLNPVFQSETTDILDSLCRTHEGILSEVKSIREHYWKPHIKQFIQQKTLKGDPQTLSGLLDPGNYEHNSKAIRKEYEAYVLSIGEYDERVFLGENAVNEAGTPTKCGNPDTGEPGEKIQMARRNLVRQFDGNSLIPNTPLSGKHYLKAKDQLKITPVSTATYLVSRLNNLIGKREAEPSLGIYFSENYTARSDKHPGSQGSFARMRLKMGVILYYKLLERILMSEKEKGKPIGNLLDQNQFHCALFACCLEVVIFSYNSQRTFPWILDTFGLESIQFYKVIEIIIRNEDALPRDVVKHLQRIEEQILESRAWVRDSALWEEIEKDGRGVPSCEEVALPNNEGSTSLIVDPIRSPMSNQKQVFAVIKSPMAVDRFKSPVVNAIARRQLFLGPSSSPVNAGQSLLFNQEPLGNPSSDSVKKVILAIYHLSYLRLDQLCFSLQIADEDIKRKIWTTFEYTLKQNTDLMKDRHLDQLLMCSLYIVCKVVGSTKYFTDIMKHYRTQPQAASHVYRSVLLRPRGMKGDVENESSDAQKSITPPTPTRLAASSTIAEDGEERGDLINSTIPSSWRDFRSFPLNLNEVVNQKHLLCLLYLNCVPILSLLVKRSPAKNLNAINELMREVEKKSTRGKRLLAEEDVPSAKSSKLDSDQSPIKTPIIK</sequence>
<dbReference type="GO" id="GO:0000785">
    <property type="term" value="C:chromatin"/>
    <property type="evidence" value="ECO:0007669"/>
    <property type="project" value="TreeGrafter"/>
</dbReference>
<gene>
    <name evidence="11" type="ORF">LSAA_7676</name>
</gene>
<evidence type="ECO:0000256" key="1">
    <source>
        <dbReference type="ARBA" id="ARBA00004123"/>
    </source>
</evidence>
<dbReference type="GO" id="GO:0005634">
    <property type="term" value="C:nucleus"/>
    <property type="evidence" value="ECO:0007669"/>
    <property type="project" value="UniProtKB-SubCell"/>
</dbReference>
<dbReference type="InterPro" id="IPR024599">
    <property type="entry name" value="RB_N"/>
</dbReference>
<dbReference type="GO" id="GO:0006357">
    <property type="term" value="P:regulation of transcription by RNA polymerase II"/>
    <property type="evidence" value="ECO:0007669"/>
    <property type="project" value="InterPro"/>
</dbReference>
<dbReference type="Pfam" id="PF01858">
    <property type="entry name" value="RB_A"/>
    <property type="match status" value="1"/>
</dbReference>
<reference evidence="11" key="1">
    <citation type="submission" date="2021-02" db="EMBL/GenBank/DDBJ databases">
        <authorList>
            <person name="Bekaert M."/>
        </authorList>
    </citation>
    <scope>NUCLEOTIDE SEQUENCE</scope>
    <source>
        <strain evidence="11">IoA-00</strain>
    </source>
</reference>
<dbReference type="AlphaFoldDB" id="A0A7R8H5I3"/>
<dbReference type="InterPro" id="IPR036915">
    <property type="entry name" value="Cyclin-like_sf"/>
</dbReference>
<feature type="domain" description="Retinoblastoma-associated protein A-box" evidence="10">
    <location>
        <begin position="339"/>
        <end position="506"/>
    </location>
</feature>
<evidence type="ECO:0000256" key="4">
    <source>
        <dbReference type="ARBA" id="ARBA00023015"/>
    </source>
</evidence>
<evidence type="ECO:0000256" key="2">
    <source>
        <dbReference type="ARBA" id="ARBA00009475"/>
    </source>
</evidence>